<keyword evidence="2 3" id="KW-0378">Hydrolase</keyword>
<evidence type="ECO:0000313" key="5">
    <source>
        <dbReference type="EMBL" id="MFD3262857.1"/>
    </source>
</evidence>
<proteinExistence type="inferred from homology"/>
<sequence>MTSLDHPTLGAVRSAEAKLFPIVETTEGKVRGLRSGRISVFKGLRYGADTSGANRFLPPQPVEPWAGVRDALDYGNIAPQIPGDRRHAYADLILNDVQPGGMGEDCLVLNLWTPDPSPGARKPVIVRFHGGGFYGGSSNNPGGDGEMLARFGDCVVVTVNHRLSALGYLYLGDDGPLADSGAAGMQDLVASLRWVARNVEAFGGDPSRVLIVGQSGGGAKVSHLLAMPGAKGLFSSAGVMSGSRLTAMTREQGAKAADLLLRQLGLRADQIKELRAVPFATLLAAQAEVEAEDRARGEAPRSFAPLIGDAIPHHPFTPGAPTESLDIPLVISTALDERTYRETRFDMAWDEVSKNLDHRVGADADMLLSAYRDDDPNATAFIINARINSDTTFRLGADTMLERRLAAGGAPTWSYLWASPSPAFGGRYGAVHGIDVAYSMHDIRFPLAGPTADNLRLADEIASAWVALAATGSPANPKTPAWPAYDLTARNTLVFGQPTQAQSDPRRFFREYWSKAAAARRP</sequence>
<gene>
    <name evidence="5" type="ORF">OCL97_02630</name>
</gene>
<evidence type="ECO:0000256" key="2">
    <source>
        <dbReference type="ARBA" id="ARBA00022801"/>
    </source>
</evidence>
<comment type="similarity">
    <text evidence="1 3">Belongs to the type-B carboxylesterase/lipase family.</text>
</comment>
<protein>
    <recommendedName>
        <fullName evidence="3">Carboxylic ester hydrolase</fullName>
        <ecNumber evidence="3">3.1.1.-</ecNumber>
    </recommendedName>
</protein>
<dbReference type="InterPro" id="IPR019826">
    <property type="entry name" value="Carboxylesterase_B_AS"/>
</dbReference>
<dbReference type="Proteomes" id="UP001598130">
    <property type="component" value="Unassembled WGS sequence"/>
</dbReference>
<dbReference type="EC" id="3.1.1.-" evidence="3"/>
<dbReference type="PROSITE" id="PS00122">
    <property type="entry name" value="CARBOXYLESTERASE_B_1"/>
    <property type="match status" value="1"/>
</dbReference>
<dbReference type="Gene3D" id="3.40.50.1820">
    <property type="entry name" value="alpha/beta hydrolase"/>
    <property type="match status" value="1"/>
</dbReference>
<keyword evidence="6" id="KW-1185">Reference proteome</keyword>
<dbReference type="EMBL" id="JAOTJD010000003">
    <property type="protein sequence ID" value="MFD3262857.1"/>
    <property type="molecule type" value="Genomic_DNA"/>
</dbReference>
<dbReference type="PANTHER" id="PTHR11559">
    <property type="entry name" value="CARBOXYLESTERASE"/>
    <property type="match status" value="1"/>
</dbReference>
<organism evidence="5 6">
    <name type="scientific">Phenylobacterium ferrooxidans</name>
    <dbReference type="NCBI Taxonomy" id="2982689"/>
    <lineage>
        <taxon>Bacteria</taxon>
        <taxon>Pseudomonadati</taxon>
        <taxon>Pseudomonadota</taxon>
        <taxon>Alphaproteobacteria</taxon>
        <taxon>Caulobacterales</taxon>
        <taxon>Caulobacteraceae</taxon>
        <taxon>Phenylobacterium</taxon>
    </lineage>
</organism>
<name>A0ABW6CRP0_9CAUL</name>
<dbReference type="Pfam" id="PF00135">
    <property type="entry name" value="COesterase"/>
    <property type="match status" value="1"/>
</dbReference>
<dbReference type="InterPro" id="IPR029058">
    <property type="entry name" value="AB_hydrolase_fold"/>
</dbReference>
<evidence type="ECO:0000256" key="3">
    <source>
        <dbReference type="RuleBase" id="RU361235"/>
    </source>
</evidence>
<dbReference type="RefSeq" id="WP_377367343.1">
    <property type="nucleotide sequence ID" value="NZ_JAOTJD010000003.1"/>
</dbReference>
<comment type="caution">
    <text evidence="5">The sequence shown here is derived from an EMBL/GenBank/DDBJ whole genome shotgun (WGS) entry which is preliminary data.</text>
</comment>
<reference evidence="5 6" key="1">
    <citation type="submission" date="2022-09" db="EMBL/GenBank/DDBJ databases">
        <title>New species of Phenylobacterium.</title>
        <authorList>
            <person name="Mieszkin S."/>
        </authorList>
    </citation>
    <scope>NUCLEOTIDE SEQUENCE [LARGE SCALE GENOMIC DNA]</scope>
    <source>
        <strain evidence="5 6">HK31-G</strain>
    </source>
</reference>
<evidence type="ECO:0000256" key="1">
    <source>
        <dbReference type="ARBA" id="ARBA00005964"/>
    </source>
</evidence>
<dbReference type="InterPro" id="IPR002018">
    <property type="entry name" value="CarbesteraseB"/>
</dbReference>
<evidence type="ECO:0000313" key="6">
    <source>
        <dbReference type="Proteomes" id="UP001598130"/>
    </source>
</evidence>
<evidence type="ECO:0000259" key="4">
    <source>
        <dbReference type="Pfam" id="PF00135"/>
    </source>
</evidence>
<dbReference type="InterPro" id="IPR050309">
    <property type="entry name" value="Type-B_Carboxylest/Lipase"/>
</dbReference>
<feature type="domain" description="Carboxylesterase type B" evidence="4">
    <location>
        <begin position="21"/>
        <end position="500"/>
    </location>
</feature>
<accession>A0ABW6CRP0</accession>
<dbReference type="SUPFAM" id="SSF53474">
    <property type="entry name" value="alpha/beta-Hydrolases"/>
    <property type="match status" value="1"/>
</dbReference>